<dbReference type="Proteomes" id="UP000030661">
    <property type="component" value="Unassembled WGS sequence"/>
</dbReference>
<evidence type="ECO:0000313" key="2">
    <source>
        <dbReference type="Proteomes" id="UP000030661"/>
    </source>
</evidence>
<accession>A0A081C217</accession>
<reference evidence="1" key="1">
    <citation type="journal article" date="2015" name="PeerJ">
        <title>First genomic representation of candidate bacterial phylum KSB3 points to enhanced environmental sensing as a trigger of wastewater bulking.</title>
        <authorList>
            <person name="Sekiguchi Y."/>
            <person name="Ohashi A."/>
            <person name="Parks D.H."/>
            <person name="Yamauchi T."/>
            <person name="Tyson G.W."/>
            <person name="Hugenholtz P."/>
        </authorList>
    </citation>
    <scope>NUCLEOTIDE SEQUENCE [LARGE SCALE GENOMIC DNA]</scope>
</reference>
<dbReference type="eggNOG" id="COG3292">
    <property type="taxonomic scope" value="Bacteria"/>
</dbReference>
<dbReference type="SUPFAM" id="SSF63829">
    <property type="entry name" value="Calcium-dependent phosphotriesterase"/>
    <property type="match status" value="1"/>
</dbReference>
<gene>
    <name evidence="1" type="ORF">U27_05596</name>
</gene>
<dbReference type="Gene3D" id="2.130.10.10">
    <property type="entry name" value="YVTN repeat-like/Quinoprotein amine dehydrogenase"/>
    <property type="match status" value="2"/>
</dbReference>
<protein>
    <submittedName>
        <fullName evidence="1">Uncharacterized protein</fullName>
    </submittedName>
</protein>
<evidence type="ECO:0000313" key="1">
    <source>
        <dbReference type="EMBL" id="GAK58622.1"/>
    </source>
</evidence>
<proteinExistence type="predicted"/>
<organism evidence="1">
    <name type="scientific">Vecturithrix granuli</name>
    <dbReference type="NCBI Taxonomy" id="1499967"/>
    <lineage>
        <taxon>Bacteria</taxon>
        <taxon>Candidatus Moduliflexota</taxon>
        <taxon>Candidatus Vecturitrichia</taxon>
        <taxon>Candidatus Vecturitrichales</taxon>
        <taxon>Candidatus Vecturitrichaceae</taxon>
        <taxon>Candidatus Vecturithrix</taxon>
    </lineage>
</organism>
<keyword evidence="2" id="KW-1185">Reference proteome</keyword>
<dbReference type="HOGENOM" id="CLU_346713_0_0_0"/>
<dbReference type="InterPro" id="IPR015943">
    <property type="entry name" value="WD40/YVTN_repeat-like_dom_sf"/>
</dbReference>
<sequence>MPIFEQIRDHLPTLYRPDKDDTGLLTIFLRAVAEVFEEINQEASNVLQSHWFAYTDRAIYSPYFTRSHQLLNLPFPAPNDPLLLGFPYIHDLARLAALLTLSPWREPPTLRELVEAYRLRIKRIVALYRNGLGTVNALRSMVEAQLPIDSELRDRPFWLEEFAPLVKRSLNAPTRGEPANMVGPLMRWTVTNDGLSSTPPTLYIQGVEPQEGFVAVAATENPLIELYQADDNYPRLGIAYLGTIDPGKTLRLRPAYRSWIGLDAGIQYSESVPTENGPADPTAPGPWQTLPGSPETTVVDIHQAHDYTLWIATNTDGAGALWRYNGQNWNSIVLNGDSQLYCLAENGEYLFIGTENGLLRMELYPENGSAFVANPISDSEGQAIYAIFHGADGLWWLGTANGVTRLNPDDTLQASALQGTEVYAISQDRTDTLYFGTALGLFQYQPDTGHWYWYEGKKHTEQEVDWKPFWPEKEGEEQNFPKAEQVFLPPVLCVHRGPDASLWIGTENGIARYVAHFVRGLTYETVLEAFPDLTTGPVFAIKEDARGLIWFCTDQGLFRYDGRDWWQFQDGVWVHLKRADTLYHDTPKPRGKWRFQRSASQWQRFNSKTLNWENISLEVRSIKKALVHTILWTDYIAADLGQWDSTEFTNPEPIDVTTLCVRYKPSEQRIVDGGIPAIPRLPVGSSIWRYLSMEPEDLKEPADRPSWTIEGRLLPPPPDLKAAGPGRYDIEIPPPSSNFDKAVFAFKPAARVWFSWEARSLLTVLVRLKKRSTDEHIDPAILDRVWQGVQQVRPAGIRTMLAVEENIVRGKNNG</sequence>
<dbReference type="AlphaFoldDB" id="A0A081C217"/>
<name>A0A081C217_VECG1</name>
<dbReference type="EMBL" id="DF820468">
    <property type="protein sequence ID" value="GAK58622.1"/>
    <property type="molecule type" value="Genomic_DNA"/>
</dbReference>
<dbReference type="STRING" id="1499967.U27_05596"/>